<evidence type="ECO:0000256" key="3">
    <source>
        <dbReference type="ARBA" id="ARBA00022989"/>
    </source>
</evidence>
<protein>
    <submittedName>
        <fullName evidence="7">Peptidase S24/S26A/S26B</fullName>
    </submittedName>
</protein>
<accession>L9XRE8</accession>
<evidence type="ECO:0000256" key="2">
    <source>
        <dbReference type="ARBA" id="ARBA00022692"/>
    </source>
</evidence>
<dbReference type="CDD" id="cd06530">
    <property type="entry name" value="S26_SPase_I"/>
    <property type="match status" value="1"/>
</dbReference>
<evidence type="ECO:0000313" key="7">
    <source>
        <dbReference type="EMBL" id="ELY64355.1"/>
    </source>
</evidence>
<evidence type="ECO:0000256" key="5">
    <source>
        <dbReference type="SAM" id="MobiDB-lite"/>
    </source>
</evidence>
<keyword evidence="4 6" id="KW-0472">Membrane</keyword>
<keyword evidence="3 6" id="KW-1133">Transmembrane helix</keyword>
<dbReference type="SUPFAM" id="SSF51306">
    <property type="entry name" value="LexA/Signal peptidase"/>
    <property type="match status" value="1"/>
</dbReference>
<organism evidence="7 8">
    <name type="scientific">Natronococcus jeotgali DSM 18795</name>
    <dbReference type="NCBI Taxonomy" id="1227498"/>
    <lineage>
        <taxon>Archaea</taxon>
        <taxon>Methanobacteriati</taxon>
        <taxon>Methanobacteriota</taxon>
        <taxon>Stenosarchaea group</taxon>
        <taxon>Halobacteria</taxon>
        <taxon>Halobacteriales</taxon>
        <taxon>Natrialbaceae</taxon>
        <taxon>Natronococcus</taxon>
    </lineage>
</organism>
<dbReference type="OrthoDB" id="4822at2157"/>
<dbReference type="Proteomes" id="UP000011531">
    <property type="component" value="Unassembled WGS sequence"/>
</dbReference>
<dbReference type="AlphaFoldDB" id="L9XRE8"/>
<evidence type="ECO:0000256" key="6">
    <source>
        <dbReference type="SAM" id="Phobius"/>
    </source>
</evidence>
<dbReference type="InterPro" id="IPR036286">
    <property type="entry name" value="LexA/Signal_pep-like_sf"/>
</dbReference>
<feature type="transmembrane region" description="Helical" evidence="6">
    <location>
        <begin position="91"/>
        <end position="112"/>
    </location>
</feature>
<dbReference type="GO" id="GO:0006465">
    <property type="term" value="P:signal peptide processing"/>
    <property type="evidence" value="ECO:0007669"/>
    <property type="project" value="InterPro"/>
</dbReference>
<dbReference type="InterPro" id="IPR019533">
    <property type="entry name" value="Peptidase_S26"/>
</dbReference>
<dbReference type="InterPro" id="IPR001733">
    <property type="entry name" value="Peptidase_S26B"/>
</dbReference>
<keyword evidence="2 6" id="KW-0812">Transmembrane</keyword>
<keyword evidence="8" id="KW-1185">Reference proteome</keyword>
<dbReference type="EMBL" id="AOIA01000033">
    <property type="protein sequence ID" value="ELY64355.1"/>
    <property type="molecule type" value="Genomic_DNA"/>
</dbReference>
<dbReference type="GO" id="GO:0016020">
    <property type="term" value="C:membrane"/>
    <property type="evidence" value="ECO:0007669"/>
    <property type="project" value="UniProtKB-SubCell"/>
</dbReference>
<feature type="compositionally biased region" description="Acidic residues" evidence="5">
    <location>
        <begin position="1"/>
        <end position="14"/>
    </location>
</feature>
<dbReference type="GO" id="GO:0004252">
    <property type="term" value="F:serine-type endopeptidase activity"/>
    <property type="evidence" value="ECO:0007669"/>
    <property type="project" value="InterPro"/>
</dbReference>
<proteinExistence type="predicted"/>
<gene>
    <name evidence="7" type="ORF">C492_05485</name>
</gene>
<dbReference type="PANTHER" id="PTHR10806:SF6">
    <property type="entry name" value="SIGNAL PEPTIDASE COMPLEX CATALYTIC SUBUNIT SEC11"/>
    <property type="match status" value="1"/>
</dbReference>
<dbReference type="STRING" id="1227498.C492_05485"/>
<name>L9XRE8_9EURY</name>
<comment type="subcellular location">
    <subcellularLocation>
        <location evidence="1">Membrane</location>
    </subcellularLocation>
</comment>
<reference evidence="7 8" key="1">
    <citation type="journal article" date="2014" name="PLoS Genet.">
        <title>Phylogenetically driven sequencing of extremely halophilic archaea reveals strategies for static and dynamic osmo-response.</title>
        <authorList>
            <person name="Becker E.A."/>
            <person name="Seitzer P.M."/>
            <person name="Tritt A."/>
            <person name="Larsen D."/>
            <person name="Krusor M."/>
            <person name="Yao A.I."/>
            <person name="Wu D."/>
            <person name="Madern D."/>
            <person name="Eisen J.A."/>
            <person name="Darling A.E."/>
            <person name="Facciotti M.T."/>
        </authorList>
    </citation>
    <scope>NUCLEOTIDE SEQUENCE [LARGE SCALE GENOMIC DNA]</scope>
    <source>
        <strain evidence="7 8">DSM 18795</strain>
    </source>
</reference>
<dbReference type="PATRIC" id="fig|1227498.3.peg.1126"/>
<evidence type="ECO:0000256" key="4">
    <source>
        <dbReference type="ARBA" id="ARBA00023136"/>
    </source>
</evidence>
<comment type="caution">
    <text evidence="7">The sequence shown here is derived from an EMBL/GenBank/DDBJ whole genome shotgun (WGS) entry which is preliminary data.</text>
</comment>
<evidence type="ECO:0000313" key="8">
    <source>
        <dbReference type="Proteomes" id="UP000011531"/>
    </source>
</evidence>
<feature type="compositionally biased region" description="Basic and acidic residues" evidence="5">
    <location>
        <begin position="15"/>
        <end position="26"/>
    </location>
</feature>
<dbReference type="RefSeq" id="WP_008421223.1">
    <property type="nucleotide sequence ID" value="NZ_AOIA01000033.1"/>
</dbReference>
<evidence type="ECO:0000256" key="1">
    <source>
        <dbReference type="ARBA" id="ARBA00004370"/>
    </source>
</evidence>
<dbReference type="PANTHER" id="PTHR10806">
    <property type="entry name" value="SIGNAL PEPTIDASE COMPLEX CATALYTIC SUBUNIT SEC11"/>
    <property type="match status" value="1"/>
</dbReference>
<sequence length="328" mass="34228">MSGPDPGDETSDERDEPHRRDPREAPSDGTAEPRSGDNDRTGPGGDSSGDGTVVQHGGSSSEGDDVTIEDDGVVRWFFGTDDDSVVLVRDVLSSVAIVAVIGLLLFGVSGVWPPLVAVESGSMEPNMEVGDLIFVVADDRFVGDEATGDTGIVTQENGDDHQKFGEGGDVVVFEPDGQAHQTPVIHRAHFWVEEGENWVDTKAEPEYLDGASCDQLRTCPAAHDGFVTKGDANPYYDQYQRGGANTDIVRPGWITGKASFRIPWLGYVRLAFDSIMGGVLAPQPGLETVAGATAAGAPFSSAEAIGASVGSVAATGAGAAAVVGRRRG</sequence>
<feature type="region of interest" description="Disordered" evidence="5">
    <location>
        <begin position="1"/>
        <end position="66"/>
    </location>
</feature>